<proteinExistence type="predicted"/>
<reference evidence="1" key="1">
    <citation type="journal article" date="2002" name="Virus Res.">
        <title>Identification and characterisation of the genomic segment 7 of the infectious salmon anaemia virus genome.</title>
        <authorList>
            <person name="Ritchie R.J."/>
            <person name="Bardiot A."/>
            <person name="Melville K."/>
            <person name="Griffiths S."/>
            <person name="Cunningham C.O."/>
            <person name="Snow M."/>
        </authorList>
    </citation>
    <scope>NUCLEOTIDE SEQUENCE</scope>
    <source>
        <strain evidence="1">Nova Scotia</strain>
    </source>
</reference>
<protein>
    <submittedName>
        <fullName evidence="1">Matrix 2</fullName>
    </submittedName>
</protein>
<accession>Q8QV00</accession>
<sequence>MDFTKVYGVLVDQLKLHGKDKVASFLSGSKVPGEDGISSTSGMLDLLKDQVGSLSINDSMTEPKTELDPGLYPWLKWTETAYHSSTRSLASTIVMGALGQHRGSGDGITMRELELSLGLDFTSECDWLKTCFVNKNFVFLSEQEIAVNMEVEKFICMENI</sequence>
<organism evidence="1">
    <name type="scientific">Isavirus salaris</name>
    <dbReference type="NCBI Taxonomy" id="55987"/>
    <lineage>
        <taxon>Viruses</taxon>
        <taxon>Riboviria</taxon>
        <taxon>Orthornavirae</taxon>
        <taxon>Negarnaviricota</taxon>
        <taxon>Polyploviricotina</taxon>
        <taxon>Insthoviricetes</taxon>
        <taxon>Articulavirales</taxon>
        <taxon>Orthomyxoviridae</taxon>
        <taxon>Isavirus</taxon>
    </lineage>
</organism>
<name>Q8QV00_9ORTO</name>
<feature type="non-terminal residue" evidence="1">
    <location>
        <position position="160"/>
    </location>
</feature>
<dbReference type="EMBL" id="AF361363">
    <property type="protein sequence ID" value="AAM11541.1"/>
    <property type="molecule type" value="Genomic_RNA"/>
</dbReference>
<gene>
    <name evidence="1" type="primary">M2</name>
</gene>
<evidence type="ECO:0000313" key="1">
    <source>
        <dbReference type="EMBL" id="AAM11541.1"/>
    </source>
</evidence>